<sequence length="378" mass="44591">MYILLSPFYFFRSGLPQIADFLVVAFIIVFLIKNNFEVYTLKKGNPLNFLFLFVIWAFVITLFWVIIINNISIIIYPVYYLYNFLFIYFLYILYEKNMNILPIIFKTTCFSLIIQFLLSFFVIDPSSFRQVIFFNNPNQLGYFALTSTTIFLFLSEYFKMNKILFALTLLSGIYLTFLSLSNAAMIALFLLLIVHFFKFFKRSLKYLVLFLVLLSILFPFIPEDSLITTITNNVYLRITSIPEESDASLAKRGYDRIVNHPEFWFFGAGEGGFQRFESVLGGEIHSSWGTIFFSYGLIGTLLFLLFFLNVFEYKKNFFYFLPGFFYGLAHQGLRSTEFWILLFIFYVSYEMKISRTHEKNIGYLTKCEKSSLNSLNRY</sequence>
<evidence type="ECO:0000313" key="2">
    <source>
        <dbReference type="EMBL" id="PNS00226.1"/>
    </source>
</evidence>
<feature type="transmembrane region" description="Helical" evidence="1">
    <location>
        <begin position="73"/>
        <end position="91"/>
    </location>
</feature>
<keyword evidence="1" id="KW-0812">Transmembrane</keyword>
<protein>
    <submittedName>
        <fullName evidence="2">Uncharacterized protein</fullName>
    </submittedName>
</protein>
<comment type="caution">
    <text evidence="2">The sequence shown here is derived from an EMBL/GenBank/DDBJ whole genome shotgun (WGS) entry which is preliminary data.</text>
</comment>
<accession>A0A2K1PBT3</accession>
<organism evidence="2 3">
    <name type="scientific">Petrotoga mexicana DSM 14811</name>
    <dbReference type="NCBI Taxonomy" id="1122954"/>
    <lineage>
        <taxon>Bacteria</taxon>
        <taxon>Thermotogati</taxon>
        <taxon>Thermotogota</taxon>
        <taxon>Thermotogae</taxon>
        <taxon>Petrotogales</taxon>
        <taxon>Petrotogaceae</taxon>
        <taxon>Petrotoga</taxon>
    </lineage>
</organism>
<feature type="transmembrane region" description="Helical" evidence="1">
    <location>
        <begin position="292"/>
        <end position="311"/>
    </location>
</feature>
<keyword evidence="1" id="KW-0472">Membrane</keyword>
<evidence type="ECO:0000313" key="3">
    <source>
        <dbReference type="Proteomes" id="UP000236604"/>
    </source>
</evidence>
<name>A0A2K1PBT3_9BACT</name>
<reference evidence="2 3" key="1">
    <citation type="submission" date="2013-12" db="EMBL/GenBank/DDBJ databases">
        <title>Comparative genomics of Petrotoga isolates.</title>
        <authorList>
            <person name="Nesbo C.L."/>
            <person name="Charchuk R."/>
            <person name="Chow K."/>
        </authorList>
    </citation>
    <scope>NUCLEOTIDE SEQUENCE [LARGE SCALE GENOMIC DNA]</scope>
    <source>
        <strain evidence="2 3">DSM 14811</strain>
    </source>
</reference>
<gene>
    <name evidence="2" type="ORF">X927_03525</name>
</gene>
<dbReference type="Proteomes" id="UP000236604">
    <property type="component" value="Unassembled WGS sequence"/>
</dbReference>
<feature type="transmembrane region" description="Helical" evidence="1">
    <location>
        <begin position="164"/>
        <end position="197"/>
    </location>
</feature>
<feature type="transmembrane region" description="Helical" evidence="1">
    <location>
        <begin position="48"/>
        <end position="67"/>
    </location>
</feature>
<feature type="transmembrane region" description="Helical" evidence="1">
    <location>
        <begin position="103"/>
        <end position="123"/>
    </location>
</feature>
<keyword evidence="3" id="KW-1185">Reference proteome</keyword>
<feature type="transmembrane region" description="Helical" evidence="1">
    <location>
        <begin position="203"/>
        <end position="221"/>
    </location>
</feature>
<proteinExistence type="predicted"/>
<evidence type="ECO:0000256" key="1">
    <source>
        <dbReference type="SAM" id="Phobius"/>
    </source>
</evidence>
<keyword evidence="1" id="KW-1133">Transmembrane helix</keyword>
<feature type="transmembrane region" description="Helical" evidence="1">
    <location>
        <begin position="15"/>
        <end position="36"/>
    </location>
</feature>
<dbReference type="EMBL" id="AZRN01000012">
    <property type="protein sequence ID" value="PNS00226.1"/>
    <property type="molecule type" value="Genomic_DNA"/>
</dbReference>
<dbReference type="AlphaFoldDB" id="A0A2K1PBT3"/>